<dbReference type="RefSeq" id="XP_022513999.1">
    <property type="nucleotide sequence ID" value="XM_022653756.1"/>
</dbReference>
<evidence type="ECO:0000313" key="10">
    <source>
        <dbReference type="Proteomes" id="UP000077002"/>
    </source>
</evidence>
<dbReference type="PANTHER" id="PTHR48022:SF11">
    <property type="entry name" value="MONOSACCHARIDE TRANSPORTER (HXT8), PUTATIVE (AFU_ORTHOLOGUE AFUA_2G08120)-RELATED"/>
    <property type="match status" value="1"/>
</dbReference>
<keyword evidence="4 7" id="KW-1133">Transmembrane helix</keyword>
<evidence type="ECO:0000259" key="8">
    <source>
        <dbReference type="PROSITE" id="PS50850"/>
    </source>
</evidence>
<feature type="transmembrane region" description="Helical" evidence="7">
    <location>
        <begin position="110"/>
        <end position="127"/>
    </location>
</feature>
<feature type="transmembrane region" description="Helical" evidence="7">
    <location>
        <begin position="423"/>
        <end position="440"/>
    </location>
</feature>
<dbReference type="InterPro" id="IPR005828">
    <property type="entry name" value="MFS_sugar_transport-like"/>
</dbReference>
<dbReference type="Proteomes" id="UP000077002">
    <property type="component" value="Unassembled WGS sequence"/>
</dbReference>
<feature type="transmembrane region" description="Helical" evidence="7">
    <location>
        <begin position="171"/>
        <end position="191"/>
    </location>
</feature>
<dbReference type="Pfam" id="PF00083">
    <property type="entry name" value="Sugar_tr"/>
    <property type="match status" value="2"/>
</dbReference>
<feature type="transmembrane region" description="Helical" evidence="7">
    <location>
        <begin position="383"/>
        <end position="402"/>
    </location>
</feature>
<dbReference type="SUPFAM" id="SSF103473">
    <property type="entry name" value="MFS general substrate transporter"/>
    <property type="match status" value="1"/>
</dbReference>
<dbReference type="GO" id="GO:0016020">
    <property type="term" value="C:membrane"/>
    <property type="evidence" value="ECO:0007669"/>
    <property type="project" value="UniProtKB-SubCell"/>
</dbReference>
<reference evidence="9 10" key="1">
    <citation type="submission" date="2016-03" db="EMBL/GenBank/DDBJ databases">
        <title>Draft genome sequence of the Fonsecaea monophora CBS 269.37.</title>
        <authorList>
            <person name="Bombassaro A."/>
            <person name="Vinicius W.A."/>
            <person name="De Hoog S."/>
            <person name="Sun J."/>
            <person name="Souza E.M."/>
            <person name="Raittz R.T."/>
            <person name="Costa F."/>
            <person name="Leao A.C."/>
            <person name="Tadra-Sfeir M.Z."/>
            <person name="Baura V."/>
            <person name="Balsanelli E."/>
            <person name="Pedrosa F.O."/>
            <person name="Moreno L.F."/>
            <person name="Steffens M.B."/>
            <person name="Xi L."/>
            <person name="Bocca A.L."/>
            <person name="Felipe M.S."/>
            <person name="Teixeira M."/>
            <person name="Telles Filho F.Q."/>
            <person name="Azevedo C.M."/>
            <person name="Gomes R."/>
            <person name="Vicente V.A."/>
        </authorList>
    </citation>
    <scope>NUCLEOTIDE SEQUENCE [LARGE SCALE GENOMIC DNA]</scope>
    <source>
        <strain evidence="9 10">CBS 269.37</strain>
    </source>
</reference>
<evidence type="ECO:0000256" key="5">
    <source>
        <dbReference type="ARBA" id="ARBA00023136"/>
    </source>
</evidence>
<protein>
    <recommendedName>
        <fullName evidence="8">Major facilitator superfamily (MFS) profile domain-containing protein</fullName>
    </recommendedName>
</protein>
<keyword evidence="3 7" id="KW-0812">Transmembrane</keyword>
<keyword evidence="5 7" id="KW-0472">Membrane</keyword>
<dbReference type="GO" id="GO:0005351">
    <property type="term" value="F:carbohydrate:proton symporter activity"/>
    <property type="evidence" value="ECO:0007669"/>
    <property type="project" value="TreeGrafter"/>
</dbReference>
<feature type="transmembrane region" description="Helical" evidence="7">
    <location>
        <begin position="55"/>
        <end position="76"/>
    </location>
</feature>
<dbReference type="InterPro" id="IPR020846">
    <property type="entry name" value="MFS_dom"/>
</dbReference>
<dbReference type="GeneID" id="34598953"/>
<evidence type="ECO:0000256" key="7">
    <source>
        <dbReference type="SAM" id="Phobius"/>
    </source>
</evidence>
<feature type="transmembrane region" description="Helical" evidence="7">
    <location>
        <begin position="452"/>
        <end position="471"/>
    </location>
</feature>
<keyword evidence="10" id="KW-1185">Reference proteome</keyword>
<dbReference type="AlphaFoldDB" id="A0A177FCV1"/>
<feature type="transmembrane region" description="Helical" evidence="7">
    <location>
        <begin position="287"/>
        <end position="305"/>
    </location>
</feature>
<name>A0A177FCV1_9EURO</name>
<gene>
    <name evidence="9" type="ORF">AYO21_03782</name>
</gene>
<evidence type="ECO:0000256" key="1">
    <source>
        <dbReference type="ARBA" id="ARBA00004141"/>
    </source>
</evidence>
<feature type="transmembrane region" description="Helical" evidence="7">
    <location>
        <begin position="325"/>
        <end position="345"/>
    </location>
</feature>
<feature type="transmembrane region" description="Helical" evidence="7">
    <location>
        <begin position="88"/>
        <end position="104"/>
    </location>
</feature>
<evidence type="ECO:0000256" key="3">
    <source>
        <dbReference type="ARBA" id="ARBA00022692"/>
    </source>
</evidence>
<dbReference type="InterPro" id="IPR050360">
    <property type="entry name" value="MFS_Sugar_Transporters"/>
</dbReference>
<evidence type="ECO:0000313" key="9">
    <source>
        <dbReference type="EMBL" id="OAG42047.1"/>
    </source>
</evidence>
<evidence type="ECO:0000256" key="4">
    <source>
        <dbReference type="ARBA" id="ARBA00022989"/>
    </source>
</evidence>
<dbReference type="PROSITE" id="PS50850">
    <property type="entry name" value="MFS"/>
    <property type="match status" value="1"/>
</dbReference>
<sequence>MHEINEKGHVRVKTVLMVLTMSMASASMGMTASVISTTLGQPSFIVKMGLDGPNGASLTGAVTSLYYVGATWGAFVHGWFANRYGRKPSIIFAICVTLVSQALLTGAANVAMFIVFRFFLGWGYVLFRVATLQKKTDAVEISGFQAICGVPLWISEIVPPRHRGKLSDIHAVMINVGYSIIGFVGVGFYYYDSPDAWRAPLGIAMVPEIIFLAGCWWLPESPRYLIARNQSAKAWKILRALHADPSDPSDEFAKREFYQIHEQIRFDQSQDTSWKLILTRPSYRKRALISAMLSFSIMSAGLIVIQNYGVTLYSELGYTGVDTLLLQSGYTLTLCVASMIAITFVDKVSRRNLMGTGFALQCICLIIYTALVANFLTGSNKSAQTAAVAFIYLFGCSFELCLDGPEFFYIQEIWPSHLRAQGGAIAFMVYNAINICWLQAAPTAFESIGWKFFLVFIIFAALGSITVFVFFPDTLHKPMEEIADMFGDPDLVVVHQTAITSELVEARFLEMLGDGTDDPHTTSISVQETKGDGDGPAVHSEKASV</sequence>
<feature type="compositionally biased region" description="Basic and acidic residues" evidence="6">
    <location>
        <begin position="529"/>
        <end position="545"/>
    </location>
</feature>
<dbReference type="OrthoDB" id="6612291at2759"/>
<comment type="caution">
    <text evidence="9">The sequence shown here is derived from an EMBL/GenBank/DDBJ whole genome shotgun (WGS) entry which is preliminary data.</text>
</comment>
<organism evidence="9 10">
    <name type="scientific">Fonsecaea monophora</name>
    <dbReference type="NCBI Taxonomy" id="254056"/>
    <lineage>
        <taxon>Eukaryota</taxon>
        <taxon>Fungi</taxon>
        <taxon>Dikarya</taxon>
        <taxon>Ascomycota</taxon>
        <taxon>Pezizomycotina</taxon>
        <taxon>Eurotiomycetes</taxon>
        <taxon>Chaetothyriomycetidae</taxon>
        <taxon>Chaetothyriales</taxon>
        <taxon>Herpotrichiellaceae</taxon>
        <taxon>Fonsecaea</taxon>
    </lineage>
</organism>
<feature type="transmembrane region" description="Helical" evidence="7">
    <location>
        <begin position="197"/>
        <end position="218"/>
    </location>
</feature>
<comment type="subcellular location">
    <subcellularLocation>
        <location evidence="1">Membrane</location>
        <topology evidence="1">Multi-pass membrane protein</topology>
    </subcellularLocation>
</comment>
<accession>A0A177FCV1</accession>
<feature type="transmembrane region" description="Helical" evidence="7">
    <location>
        <begin position="12"/>
        <end position="35"/>
    </location>
</feature>
<evidence type="ECO:0000256" key="6">
    <source>
        <dbReference type="SAM" id="MobiDB-lite"/>
    </source>
</evidence>
<dbReference type="InterPro" id="IPR036259">
    <property type="entry name" value="MFS_trans_sf"/>
</dbReference>
<dbReference type="EMBL" id="LVKK01000019">
    <property type="protein sequence ID" value="OAG42047.1"/>
    <property type="molecule type" value="Genomic_DNA"/>
</dbReference>
<dbReference type="PANTHER" id="PTHR48022">
    <property type="entry name" value="PLASTIDIC GLUCOSE TRANSPORTER 4"/>
    <property type="match status" value="1"/>
</dbReference>
<comment type="similarity">
    <text evidence="2">Belongs to the major facilitator superfamily. Sugar transporter (TC 2.A.1.1) family.</text>
</comment>
<proteinExistence type="inferred from homology"/>
<feature type="region of interest" description="Disordered" evidence="6">
    <location>
        <begin position="514"/>
        <end position="545"/>
    </location>
</feature>
<feature type="transmembrane region" description="Helical" evidence="7">
    <location>
        <begin position="357"/>
        <end position="377"/>
    </location>
</feature>
<evidence type="ECO:0000256" key="2">
    <source>
        <dbReference type="ARBA" id="ARBA00010992"/>
    </source>
</evidence>
<dbReference type="Gene3D" id="1.20.1250.20">
    <property type="entry name" value="MFS general substrate transporter like domains"/>
    <property type="match status" value="1"/>
</dbReference>
<feature type="domain" description="Major facilitator superfamily (MFS) profile" evidence="8">
    <location>
        <begin position="17"/>
        <end position="475"/>
    </location>
</feature>